<organism evidence="1">
    <name type="scientific">Polaromonas hydrogenivorans</name>
    <dbReference type="NCBI Taxonomy" id="335476"/>
    <lineage>
        <taxon>Bacteria</taxon>
        <taxon>Pseudomonadati</taxon>
        <taxon>Pseudomonadota</taxon>
        <taxon>Betaproteobacteria</taxon>
        <taxon>Burkholderiales</taxon>
        <taxon>Comamonadaceae</taxon>
        <taxon>Polaromonas</taxon>
    </lineage>
</organism>
<dbReference type="EMBL" id="CP157675">
    <property type="protein sequence ID" value="XBP70828.1"/>
    <property type="molecule type" value="Genomic_DNA"/>
</dbReference>
<gene>
    <name evidence="1" type="ORF">ABLV49_03180</name>
</gene>
<dbReference type="AlphaFoldDB" id="A0AAU7LV39"/>
<evidence type="ECO:0000313" key="1">
    <source>
        <dbReference type="EMBL" id="XBP70828.1"/>
    </source>
</evidence>
<accession>A0AAU7LV39</accession>
<name>A0AAU7LV39_9BURK</name>
<sequence length="275" mass="29281">MTRPYSAARRWRTTATLALFTLCGIPHALAGEFALAVSPPRFELELKAGERSRQVLEITNASPEATVLSTKTADWSLSEDNSVIFHDELQPGSCRPWVAIERRDLSVSGGRPHRFRFEISPPADAPPGECRFAIMLEGEEQVSRAKGGPAIPFSARLGVVVYVALGGAAPALSVTGSSVQLVNGKATPVLKIHNSGAAHGRLGGFLSGTDASGKTLEFAPSSLPILAGETRSVALIATRPGDTDTEVEVKFPVTVRGKLEWGKGQTENLDQRFAP</sequence>
<proteinExistence type="predicted"/>
<protein>
    <recommendedName>
        <fullName evidence="2">P pilus assembly protein, chaperone PapD</fullName>
    </recommendedName>
</protein>
<evidence type="ECO:0008006" key="2">
    <source>
        <dbReference type="Google" id="ProtNLM"/>
    </source>
</evidence>
<dbReference type="RefSeq" id="WP_349280156.1">
    <property type="nucleotide sequence ID" value="NZ_CBCSCU010000032.1"/>
</dbReference>
<reference evidence="1" key="1">
    <citation type="submission" date="2024-05" db="EMBL/GenBank/DDBJ databases">
        <authorList>
            <person name="Bunk B."/>
            <person name="Swiderski J."/>
            <person name="Sproer C."/>
            <person name="Thiel V."/>
        </authorList>
    </citation>
    <scope>NUCLEOTIDE SEQUENCE</scope>
    <source>
        <strain evidence="1">DSM 17735</strain>
    </source>
</reference>